<accession>A0ABS1X5I1</accession>
<evidence type="ECO:0000256" key="1">
    <source>
        <dbReference type="SAM" id="SignalP"/>
    </source>
</evidence>
<name>A0ABS1X5I1_9GAMM</name>
<feature type="signal peptide" evidence="1">
    <location>
        <begin position="1"/>
        <end position="22"/>
    </location>
</feature>
<feature type="chain" id="PRO_5045912861" evidence="1">
    <location>
        <begin position="23"/>
        <end position="225"/>
    </location>
</feature>
<keyword evidence="1" id="KW-0732">Signal</keyword>
<gene>
    <name evidence="2" type="ORF">JM946_27340</name>
</gene>
<keyword evidence="3" id="KW-1185">Reference proteome</keyword>
<protein>
    <submittedName>
        <fullName evidence="2">Uncharacterized protein</fullName>
    </submittedName>
</protein>
<dbReference type="EMBL" id="JAEVLS010000008">
    <property type="protein sequence ID" value="MBM0108463.1"/>
    <property type="molecule type" value="Genomic_DNA"/>
</dbReference>
<proteinExistence type="predicted"/>
<reference evidence="2 3" key="1">
    <citation type="journal article" date="2021" name="Int. J. Syst. Evol. Microbiol.">
        <title>Steroidobacter gossypii sp. nov., isolated from soil of cotton cropping field.</title>
        <authorList>
            <person name="Huang R."/>
            <person name="Yang S."/>
            <person name="Zhen C."/>
            <person name="Liu W."/>
        </authorList>
    </citation>
    <scope>NUCLEOTIDE SEQUENCE [LARGE SCALE GENOMIC DNA]</scope>
    <source>
        <strain evidence="2 3">S1-65</strain>
    </source>
</reference>
<comment type="caution">
    <text evidence="2">The sequence shown here is derived from an EMBL/GenBank/DDBJ whole genome shotgun (WGS) entry which is preliminary data.</text>
</comment>
<dbReference type="Proteomes" id="UP000661077">
    <property type="component" value="Unassembled WGS sequence"/>
</dbReference>
<organism evidence="2 3">
    <name type="scientific">Steroidobacter gossypii</name>
    <dbReference type="NCBI Taxonomy" id="2805490"/>
    <lineage>
        <taxon>Bacteria</taxon>
        <taxon>Pseudomonadati</taxon>
        <taxon>Pseudomonadota</taxon>
        <taxon>Gammaproteobacteria</taxon>
        <taxon>Steroidobacterales</taxon>
        <taxon>Steroidobacteraceae</taxon>
        <taxon>Steroidobacter</taxon>
    </lineage>
</organism>
<evidence type="ECO:0000313" key="3">
    <source>
        <dbReference type="Proteomes" id="UP000661077"/>
    </source>
</evidence>
<evidence type="ECO:0000313" key="2">
    <source>
        <dbReference type="EMBL" id="MBM0108463.1"/>
    </source>
</evidence>
<dbReference type="RefSeq" id="WP_203170623.1">
    <property type="nucleotide sequence ID" value="NZ_JAEVLS010000008.1"/>
</dbReference>
<sequence>MTRQSAGSASLLWLTLLFSVPAAGVAEPGAPQPAASTAEPVQAIWKHQEITFHFQSFRIFYTCTGLESKVENIMRALGVHAEVRVRSADCPSSIARMPRVVMRVVSPVEATPEALAERDKNKSVRELVERVRGKSDHRFDSLEQFPAEWRQLSLSRGRLNLQEGDCELVEQIRKKVLPKLAVRVVKDDVLCNPHQATLGQPRLEVEALMEMPKPDDKPGASPPGA</sequence>